<reference evidence="1 2" key="1">
    <citation type="submission" date="2018-03" db="EMBL/GenBank/DDBJ databases">
        <title>Genomic Encyclopedia of Archaeal and Bacterial Type Strains, Phase II (KMG-II): from individual species to whole genera.</title>
        <authorList>
            <person name="Goeker M."/>
        </authorList>
    </citation>
    <scope>NUCLEOTIDE SEQUENCE [LARGE SCALE GENOMIC DNA]</scope>
    <source>
        <strain evidence="1 2">DSM 29057</strain>
    </source>
</reference>
<organism evidence="1 2">
    <name type="scientific">Dyadobacter jiangsuensis</name>
    <dbReference type="NCBI Taxonomy" id="1591085"/>
    <lineage>
        <taxon>Bacteria</taxon>
        <taxon>Pseudomonadati</taxon>
        <taxon>Bacteroidota</taxon>
        <taxon>Cytophagia</taxon>
        <taxon>Cytophagales</taxon>
        <taxon>Spirosomataceae</taxon>
        <taxon>Dyadobacter</taxon>
    </lineage>
</organism>
<dbReference type="Proteomes" id="UP000241964">
    <property type="component" value="Unassembled WGS sequence"/>
</dbReference>
<dbReference type="RefSeq" id="WP_106597224.1">
    <property type="nucleotide sequence ID" value="NZ_PYAS01000010.1"/>
</dbReference>
<accession>A0A2P8FWE6</accession>
<dbReference type="InterPro" id="IPR026444">
    <property type="entry name" value="Secre_tail"/>
</dbReference>
<evidence type="ECO:0000313" key="2">
    <source>
        <dbReference type="Proteomes" id="UP000241964"/>
    </source>
</evidence>
<dbReference type="OrthoDB" id="975579at2"/>
<evidence type="ECO:0000313" key="1">
    <source>
        <dbReference type="EMBL" id="PSL26047.1"/>
    </source>
</evidence>
<dbReference type="InterPro" id="IPR013783">
    <property type="entry name" value="Ig-like_fold"/>
</dbReference>
<name>A0A2P8FWE6_9BACT</name>
<protein>
    <submittedName>
        <fullName evidence="1">Putative secreted protein (Por secretion system target)</fullName>
    </submittedName>
</protein>
<sequence length="231" mass="25878">MKRLLTITAITLCAYHTRAQQISPGALYAASGSGSANGVSVSWVLGSLNTFSDLSVLPVRLISFEGRLNAAGLAELHWKTAEETNNVGFEIQKSLDGKNWELLGWIDGAVNSKTEKSYHYIDQEFTTTSYYRLRQVDADDSYTYSKIVCVIPEKESLDRFYVYPNPSRESKVQVQLPERTQRLLLYDQLGNKLGQFEAPATEHIITLPHPGSFMLQIDTPIGSKTTKLIFH</sequence>
<dbReference type="NCBIfam" id="TIGR04183">
    <property type="entry name" value="Por_Secre_tail"/>
    <property type="match status" value="1"/>
</dbReference>
<dbReference type="Gene3D" id="2.60.40.10">
    <property type="entry name" value="Immunoglobulins"/>
    <property type="match status" value="1"/>
</dbReference>
<gene>
    <name evidence="1" type="ORF">CLV60_11025</name>
</gene>
<comment type="caution">
    <text evidence="1">The sequence shown here is derived from an EMBL/GenBank/DDBJ whole genome shotgun (WGS) entry which is preliminary data.</text>
</comment>
<proteinExistence type="predicted"/>
<dbReference type="AlphaFoldDB" id="A0A2P8FWE6"/>
<dbReference type="EMBL" id="PYAS01000010">
    <property type="protein sequence ID" value="PSL26047.1"/>
    <property type="molecule type" value="Genomic_DNA"/>
</dbReference>
<keyword evidence="2" id="KW-1185">Reference proteome</keyword>